<dbReference type="Pfam" id="PF00189">
    <property type="entry name" value="Ribosomal_S3_C"/>
    <property type="match status" value="1"/>
</dbReference>
<comment type="caution">
    <text evidence="11">The sequence shown here is derived from an EMBL/GenBank/DDBJ whole genome shotgun (WGS) entry which is preliminary data.</text>
</comment>
<dbReference type="PANTHER" id="PTHR11760">
    <property type="entry name" value="30S/40S RIBOSOMAL PROTEIN S3"/>
    <property type="match status" value="1"/>
</dbReference>
<evidence type="ECO:0000313" key="11">
    <source>
        <dbReference type="EMBL" id="CAI8036707.1"/>
    </source>
</evidence>
<dbReference type="InterPro" id="IPR018280">
    <property type="entry name" value="Ribosomal_uS3_CS"/>
</dbReference>
<dbReference type="HAMAP" id="MF_01309_B">
    <property type="entry name" value="Ribosomal_uS3_B"/>
    <property type="match status" value="1"/>
</dbReference>
<keyword evidence="5 9" id="KW-0687">Ribonucleoprotein</keyword>
<evidence type="ECO:0000313" key="12">
    <source>
        <dbReference type="Proteomes" id="UP001174909"/>
    </source>
</evidence>
<accession>A0AA35SWH6</accession>
<keyword evidence="4 9" id="KW-0689">Ribosomal protein</keyword>
<gene>
    <name evidence="11" type="ORF">GBAR_LOCUS20552</name>
</gene>
<dbReference type="SMART" id="SM00322">
    <property type="entry name" value="KH"/>
    <property type="match status" value="1"/>
</dbReference>
<dbReference type="InterPro" id="IPR004087">
    <property type="entry name" value="KH_dom"/>
</dbReference>
<dbReference type="SUPFAM" id="SSF54814">
    <property type="entry name" value="Prokaryotic type KH domain (KH-domain type II)"/>
    <property type="match status" value="1"/>
</dbReference>
<keyword evidence="3 8" id="KW-0694">RNA-binding</keyword>
<dbReference type="Gene3D" id="3.30.1140.32">
    <property type="entry name" value="Ribosomal protein S3, C-terminal domain"/>
    <property type="match status" value="1"/>
</dbReference>
<dbReference type="GO" id="GO:0022627">
    <property type="term" value="C:cytosolic small ribosomal subunit"/>
    <property type="evidence" value="ECO:0007669"/>
    <property type="project" value="TreeGrafter"/>
</dbReference>
<evidence type="ECO:0000256" key="3">
    <source>
        <dbReference type="ARBA" id="ARBA00022884"/>
    </source>
</evidence>
<evidence type="ECO:0000256" key="4">
    <source>
        <dbReference type="ARBA" id="ARBA00022980"/>
    </source>
</evidence>
<evidence type="ECO:0000256" key="5">
    <source>
        <dbReference type="ARBA" id="ARBA00023274"/>
    </source>
</evidence>
<evidence type="ECO:0000256" key="9">
    <source>
        <dbReference type="RuleBase" id="RU003624"/>
    </source>
</evidence>
<reference evidence="11" key="1">
    <citation type="submission" date="2023-03" db="EMBL/GenBank/DDBJ databases">
        <authorList>
            <person name="Steffen K."/>
            <person name="Cardenas P."/>
        </authorList>
    </citation>
    <scope>NUCLEOTIDE SEQUENCE</scope>
</reference>
<keyword evidence="2" id="KW-0699">rRNA-binding</keyword>
<dbReference type="GO" id="GO:0019843">
    <property type="term" value="F:rRNA binding"/>
    <property type="evidence" value="ECO:0007669"/>
    <property type="project" value="UniProtKB-KW"/>
</dbReference>
<dbReference type="InterPro" id="IPR015946">
    <property type="entry name" value="KH_dom-like_a/b"/>
</dbReference>
<dbReference type="AlphaFoldDB" id="A0AA35SWH6"/>
<sequence length="232" mass="25951">MGQKVNPIGLRLGINQSWRSKWYVDPREYAATLHEDLALRKTIDSASETRGADIAQVEIIRHPQRIALIIHTGRPGVVIGAKGQNIESLGAKLQRQVGKKIQIKIKEIQRPETNAQLIAMNIARQLRGRASFRRAMKMAINNAMRAGVQGVKIRVAGRLNGAEMSRVQQYKEGRIPLHTFRADIDYGFTLAVTTVGSLGIKVWVFHGEVFGRDKKDDAGLLLKRQRSREEAA</sequence>
<dbReference type="InterPro" id="IPR036419">
    <property type="entry name" value="Ribosomal_S3_C_sf"/>
</dbReference>
<dbReference type="InterPro" id="IPR005704">
    <property type="entry name" value="Ribosomal_uS3_bac-typ"/>
</dbReference>
<dbReference type="FunFam" id="3.30.300.20:FF:000001">
    <property type="entry name" value="30S ribosomal protein S3"/>
    <property type="match status" value="1"/>
</dbReference>
<dbReference type="GO" id="GO:0006412">
    <property type="term" value="P:translation"/>
    <property type="evidence" value="ECO:0007669"/>
    <property type="project" value="InterPro"/>
</dbReference>
<dbReference type="NCBIfam" id="TIGR01009">
    <property type="entry name" value="rpsC_bact"/>
    <property type="match status" value="1"/>
</dbReference>
<dbReference type="Proteomes" id="UP001174909">
    <property type="component" value="Unassembled WGS sequence"/>
</dbReference>
<dbReference type="SUPFAM" id="SSF54821">
    <property type="entry name" value="Ribosomal protein S3 C-terminal domain"/>
    <property type="match status" value="1"/>
</dbReference>
<evidence type="ECO:0000256" key="6">
    <source>
        <dbReference type="ARBA" id="ARBA00035154"/>
    </source>
</evidence>
<evidence type="ECO:0000256" key="8">
    <source>
        <dbReference type="PROSITE-ProRule" id="PRU00118"/>
    </source>
</evidence>
<dbReference type="Gene3D" id="3.30.300.20">
    <property type="match status" value="1"/>
</dbReference>
<evidence type="ECO:0000256" key="1">
    <source>
        <dbReference type="ARBA" id="ARBA00010761"/>
    </source>
</evidence>
<evidence type="ECO:0000256" key="7">
    <source>
        <dbReference type="ARBA" id="ARBA00035473"/>
    </source>
</evidence>
<dbReference type="PANTHER" id="PTHR11760:SF19">
    <property type="entry name" value="SMALL RIBOSOMAL SUBUNIT PROTEIN US3C"/>
    <property type="match status" value="1"/>
</dbReference>
<name>A0AA35SWH6_GEOBA</name>
<dbReference type="PROSITE" id="PS50823">
    <property type="entry name" value="KH_TYPE_2"/>
    <property type="match status" value="1"/>
</dbReference>
<keyword evidence="12" id="KW-1185">Reference proteome</keyword>
<organism evidence="11 12">
    <name type="scientific">Geodia barretti</name>
    <name type="common">Barrett's horny sponge</name>
    <dbReference type="NCBI Taxonomy" id="519541"/>
    <lineage>
        <taxon>Eukaryota</taxon>
        <taxon>Metazoa</taxon>
        <taxon>Porifera</taxon>
        <taxon>Demospongiae</taxon>
        <taxon>Heteroscleromorpha</taxon>
        <taxon>Tetractinellida</taxon>
        <taxon>Astrophorina</taxon>
        <taxon>Geodiidae</taxon>
        <taxon>Geodia</taxon>
    </lineage>
</organism>
<proteinExistence type="inferred from homology"/>
<dbReference type="PROSITE" id="PS00548">
    <property type="entry name" value="RIBOSOMAL_S3"/>
    <property type="match status" value="1"/>
</dbReference>
<dbReference type="InterPro" id="IPR057258">
    <property type="entry name" value="Ribosomal_uS3"/>
</dbReference>
<dbReference type="Pfam" id="PF07650">
    <property type="entry name" value="KH_2"/>
    <property type="match status" value="1"/>
</dbReference>
<dbReference type="InterPro" id="IPR004044">
    <property type="entry name" value="KH_dom_type_2"/>
</dbReference>
<dbReference type="GO" id="GO:0003735">
    <property type="term" value="F:structural constituent of ribosome"/>
    <property type="evidence" value="ECO:0007669"/>
    <property type="project" value="InterPro"/>
</dbReference>
<evidence type="ECO:0000256" key="2">
    <source>
        <dbReference type="ARBA" id="ARBA00022730"/>
    </source>
</evidence>
<dbReference type="EMBL" id="CASHTH010002890">
    <property type="protein sequence ID" value="CAI8036707.1"/>
    <property type="molecule type" value="Genomic_DNA"/>
</dbReference>
<dbReference type="InterPro" id="IPR009019">
    <property type="entry name" value="KH_sf_prok-type"/>
</dbReference>
<dbReference type="InterPro" id="IPR001351">
    <property type="entry name" value="Ribosomal_uS3_C"/>
</dbReference>
<evidence type="ECO:0000259" key="10">
    <source>
        <dbReference type="PROSITE" id="PS50823"/>
    </source>
</evidence>
<comment type="similarity">
    <text evidence="1 9">Belongs to the universal ribosomal protein uS3 family.</text>
</comment>
<dbReference type="CDD" id="cd02412">
    <property type="entry name" value="KH-II_30S_S3"/>
    <property type="match status" value="1"/>
</dbReference>
<feature type="domain" description="KH type-2" evidence="10">
    <location>
        <begin position="39"/>
        <end position="109"/>
    </location>
</feature>
<protein>
    <recommendedName>
        <fullName evidence="6">Small ribosomal subunit protein uS3c</fullName>
    </recommendedName>
    <alternativeName>
        <fullName evidence="7">30S ribosomal protein S3, chloroplastic</fullName>
    </alternativeName>
</protein>